<dbReference type="EMBL" id="RQTK01000339">
    <property type="protein sequence ID" value="RUS81400.1"/>
    <property type="molecule type" value="Genomic_DNA"/>
</dbReference>
<protein>
    <recommendedName>
        <fullName evidence="4">WH2 domain-containing protein</fullName>
    </recommendedName>
</protein>
<organism evidence="2 3">
    <name type="scientific">Elysia chlorotica</name>
    <name type="common">Eastern emerald elysia</name>
    <name type="synonym">Sea slug</name>
    <dbReference type="NCBI Taxonomy" id="188477"/>
    <lineage>
        <taxon>Eukaryota</taxon>
        <taxon>Metazoa</taxon>
        <taxon>Spiralia</taxon>
        <taxon>Lophotrochozoa</taxon>
        <taxon>Mollusca</taxon>
        <taxon>Gastropoda</taxon>
        <taxon>Heterobranchia</taxon>
        <taxon>Euthyneura</taxon>
        <taxon>Panpulmonata</taxon>
        <taxon>Sacoglossa</taxon>
        <taxon>Placobranchoidea</taxon>
        <taxon>Plakobranchidae</taxon>
        <taxon>Elysia</taxon>
    </lineage>
</organism>
<feature type="non-terminal residue" evidence="2">
    <location>
        <position position="1"/>
    </location>
</feature>
<dbReference type="OrthoDB" id="6284683at2759"/>
<feature type="compositionally biased region" description="Pro residues" evidence="1">
    <location>
        <begin position="128"/>
        <end position="148"/>
    </location>
</feature>
<name>A0A3S1B737_ELYCH</name>
<evidence type="ECO:0000313" key="3">
    <source>
        <dbReference type="Proteomes" id="UP000271974"/>
    </source>
</evidence>
<evidence type="ECO:0008006" key="4">
    <source>
        <dbReference type="Google" id="ProtNLM"/>
    </source>
</evidence>
<feature type="compositionally biased region" description="Basic and acidic residues" evidence="1">
    <location>
        <begin position="174"/>
        <end position="185"/>
    </location>
</feature>
<feature type="region of interest" description="Disordered" evidence="1">
    <location>
        <begin position="280"/>
        <end position="303"/>
    </location>
</feature>
<accession>A0A3S1B737</accession>
<evidence type="ECO:0000256" key="1">
    <source>
        <dbReference type="SAM" id="MobiDB-lite"/>
    </source>
</evidence>
<proteinExistence type="predicted"/>
<dbReference type="STRING" id="188477.A0A3S1B737"/>
<sequence length="303" mass="33072">KRERQKEEEYEKSSFIFEERKKTIERLKEYKVKYTAPKAIKPPRYQKPSEKVGAQSKSANGKSKETTKGNQPQRNVPRKSKYHPKQAAADDASNNRDDIPVTIFVNDKQTVPGNKARSPDVETGLPVPSAPPPPPPPPSVLPLPPPQLPSKSTSSQPSRGNLLAELSQGQSVLKKVDHTSAKKDSSGGPGPIDLGSILASRSKLKPASARQDRPPLAERADPLEDIFSMIRSGVTLRKVVNETSGEGNLGDPLISSTSSSVYSMDARSQLHNTLLNKICRGVRGNSPESDDEFGSENDDFEDD</sequence>
<feature type="compositionally biased region" description="Low complexity" evidence="1">
    <location>
        <begin position="149"/>
        <end position="158"/>
    </location>
</feature>
<feature type="compositionally biased region" description="Basic and acidic residues" evidence="1">
    <location>
        <begin position="210"/>
        <end position="220"/>
    </location>
</feature>
<dbReference type="AlphaFoldDB" id="A0A3S1B737"/>
<keyword evidence="3" id="KW-1185">Reference proteome</keyword>
<feature type="compositionally biased region" description="Acidic residues" evidence="1">
    <location>
        <begin position="288"/>
        <end position="303"/>
    </location>
</feature>
<dbReference type="Proteomes" id="UP000271974">
    <property type="component" value="Unassembled WGS sequence"/>
</dbReference>
<comment type="caution">
    <text evidence="2">The sequence shown here is derived from an EMBL/GenBank/DDBJ whole genome shotgun (WGS) entry which is preliminary data.</text>
</comment>
<evidence type="ECO:0000313" key="2">
    <source>
        <dbReference type="EMBL" id="RUS81400.1"/>
    </source>
</evidence>
<gene>
    <name evidence="2" type="ORF">EGW08_010838</name>
</gene>
<reference evidence="2 3" key="1">
    <citation type="submission" date="2019-01" db="EMBL/GenBank/DDBJ databases">
        <title>A draft genome assembly of the solar-powered sea slug Elysia chlorotica.</title>
        <authorList>
            <person name="Cai H."/>
            <person name="Li Q."/>
            <person name="Fang X."/>
            <person name="Li J."/>
            <person name="Curtis N.E."/>
            <person name="Altenburger A."/>
            <person name="Shibata T."/>
            <person name="Feng M."/>
            <person name="Maeda T."/>
            <person name="Schwartz J.A."/>
            <person name="Shigenobu S."/>
            <person name="Lundholm N."/>
            <person name="Nishiyama T."/>
            <person name="Yang H."/>
            <person name="Hasebe M."/>
            <person name="Li S."/>
            <person name="Pierce S.K."/>
            <person name="Wang J."/>
        </authorList>
    </citation>
    <scope>NUCLEOTIDE SEQUENCE [LARGE SCALE GENOMIC DNA]</scope>
    <source>
        <strain evidence="2">EC2010</strain>
        <tissue evidence="2">Whole organism of an adult</tissue>
    </source>
</reference>
<feature type="region of interest" description="Disordered" evidence="1">
    <location>
        <begin position="34"/>
        <end position="220"/>
    </location>
</feature>